<evidence type="ECO:0000313" key="3">
    <source>
        <dbReference type="Proteomes" id="UP000076837"/>
    </source>
</evidence>
<protein>
    <submittedName>
        <fullName evidence="2">Uncharacterized protein</fullName>
    </submittedName>
</protein>
<feature type="region of interest" description="Disordered" evidence="1">
    <location>
        <begin position="495"/>
        <end position="534"/>
    </location>
</feature>
<keyword evidence="3" id="KW-1185">Reference proteome</keyword>
<comment type="caution">
    <text evidence="2">The sequence shown here is derived from an EMBL/GenBank/DDBJ whole genome shotgun (WGS) entry which is preliminary data.</text>
</comment>
<feature type="compositionally biased region" description="Acidic residues" evidence="1">
    <location>
        <begin position="505"/>
        <end position="534"/>
    </location>
</feature>
<gene>
    <name evidence="2" type="ORF">ST47_g10076</name>
</gene>
<accession>A0A162W0X8</accession>
<dbReference type="EMBL" id="JYNV01000322">
    <property type="protein sequence ID" value="KZM18723.1"/>
    <property type="molecule type" value="Genomic_DNA"/>
</dbReference>
<name>A0A162W0X8_DIDRA</name>
<dbReference type="AlphaFoldDB" id="A0A162W0X8"/>
<evidence type="ECO:0000313" key="2">
    <source>
        <dbReference type="EMBL" id="KZM18723.1"/>
    </source>
</evidence>
<organism evidence="2 3">
    <name type="scientific">Didymella rabiei</name>
    <name type="common">Chickpea ascochyta blight fungus</name>
    <name type="synonym">Mycosphaerella rabiei</name>
    <dbReference type="NCBI Taxonomy" id="5454"/>
    <lineage>
        <taxon>Eukaryota</taxon>
        <taxon>Fungi</taxon>
        <taxon>Dikarya</taxon>
        <taxon>Ascomycota</taxon>
        <taxon>Pezizomycotina</taxon>
        <taxon>Dothideomycetes</taxon>
        <taxon>Pleosporomycetidae</taxon>
        <taxon>Pleosporales</taxon>
        <taxon>Pleosporineae</taxon>
        <taxon>Didymellaceae</taxon>
        <taxon>Ascochyta</taxon>
    </lineage>
</organism>
<dbReference type="SUPFAM" id="SSF52047">
    <property type="entry name" value="RNI-like"/>
    <property type="match status" value="1"/>
</dbReference>
<proteinExistence type="predicted"/>
<dbReference type="Proteomes" id="UP000076837">
    <property type="component" value="Unassembled WGS sequence"/>
</dbReference>
<sequence>MEASVQLDTPAFTRLPVELLTMILDQRYSNRSGTCWGHVVDHATLKSLRLACRQYAYLPRLLEKVFRGIQLVASHEQVNLAETLDLSVIKPYVKTIAMEPTKYSWAMTEEVFRDIVLVTPLQEWCYDVNQKRLEMMKAGGDVSGSIILGRKQFAELGMRGFVQQYMGGKMPVSSAELGEGFQRYMQHAQSTHTVFETRQVQHAWTRVFTQLPDAHVFRIGRWECEGRGESSWRDWGCDVQPHEHYYGKGYDNAVCRRLQEPVGEALYSTAIASLVAARAKITQLHIESVVDGNFAWAHNGALDDLDLSHLQTLSFQPLGAEPRVEYDSGSEREAAVHTYCSLAITTLLRKCSTSLQKLTLFPGFCCYDMAWPLSDIPASNNLLTLPALKSLTTGLSLALFLHQCSALEYLQLDSCHREDGEWRELWDAIRDHPDRMTLEFTELPCNSCAEVGVSHHTGEASGVAFSSDPWSNIGYSLENYLSGGRHWGRSLRMRFEEGSGKSSESESDEDGDEDEDESDADEDMDSGSEVEDNE</sequence>
<evidence type="ECO:0000256" key="1">
    <source>
        <dbReference type="SAM" id="MobiDB-lite"/>
    </source>
</evidence>
<reference evidence="2 3" key="1">
    <citation type="journal article" date="2016" name="Sci. Rep.">
        <title>Draft genome sequencing and secretome analysis of fungal phytopathogen Ascochyta rabiei provides insight into the necrotrophic effector repertoire.</title>
        <authorList>
            <person name="Verma S."/>
            <person name="Gazara R.K."/>
            <person name="Nizam S."/>
            <person name="Parween S."/>
            <person name="Chattopadhyay D."/>
            <person name="Verma P.K."/>
        </authorList>
    </citation>
    <scope>NUCLEOTIDE SEQUENCE [LARGE SCALE GENOMIC DNA]</scope>
    <source>
        <strain evidence="2 3">ArDII</strain>
    </source>
</reference>